<reference evidence="3" key="1">
    <citation type="journal article" date="2018" name="Genome Biol. Evol.">
        <title>Genomics and development of Lentinus tigrinus, a white-rot wood-decaying mushroom with dimorphic fruiting bodies.</title>
        <authorList>
            <person name="Wu B."/>
            <person name="Xu Z."/>
            <person name="Knudson A."/>
            <person name="Carlson A."/>
            <person name="Chen N."/>
            <person name="Kovaka S."/>
            <person name="LaButti K."/>
            <person name="Lipzen A."/>
            <person name="Pennachio C."/>
            <person name="Riley R."/>
            <person name="Schakwitz W."/>
            <person name="Umezawa K."/>
            <person name="Ohm R.A."/>
            <person name="Grigoriev I.V."/>
            <person name="Nagy L.G."/>
            <person name="Gibbons J."/>
            <person name="Hibbett D."/>
        </authorList>
    </citation>
    <scope>NUCLEOTIDE SEQUENCE [LARGE SCALE GENOMIC DNA]</scope>
    <source>
        <strain evidence="3">ALCF2SS1-6</strain>
    </source>
</reference>
<keyword evidence="4" id="KW-1185">Reference proteome</keyword>
<dbReference type="AlphaFoldDB" id="A0A5C2SV39"/>
<keyword evidence="2" id="KW-0812">Transmembrane</keyword>
<organism evidence="3 4">
    <name type="scientific">Lentinus tigrinus ALCF2SS1-6</name>
    <dbReference type="NCBI Taxonomy" id="1328759"/>
    <lineage>
        <taxon>Eukaryota</taxon>
        <taxon>Fungi</taxon>
        <taxon>Dikarya</taxon>
        <taxon>Basidiomycota</taxon>
        <taxon>Agaricomycotina</taxon>
        <taxon>Agaricomycetes</taxon>
        <taxon>Polyporales</taxon>
        <taxon>Polyporaceae</taxon>
        <taxon>Lentinus</taxon>
    </lineage>
</organism>
<gene>
    <name evidence="3" type="ORF">L227DRAFT_559018</name>
</gene>
<evidence type="ECO:0000313" key="4">
    <source>
        <dbReference type="Proteomes" id="UP000313359"/>
    </source>
</evidence>
<protein>
    <submittedName>
        <fullName evidence="3">Uncharacterized protein</fullName>
    </submittedName>
</protein>
<feature type="compositionally biased region" description="Low complexity" evidence="1">
    <location>
        <begin position="428"/>
        <end position="443"/>
    </location>
</feature>
<sequence>MFRSVLTPSFVLPHPFLNALLALILSARLVAAALRTVIIDDTFGDPITGALPIYAPPELWTQGTPCTFDASECPLVNPDPSEVQNGTWHDSVGKTDDAPLRTVDLTFEGNSINVYCIISEVDRVEISVSNMTFELDGVLAGQFSKDVDGTIDPAGNYTIHYNTSVFSSGTIPQAKHTLRIGSVGYSRMLFDYAQYTTDSDIGNSTATASPHLPSGSGEASADTHASHDPQATAAGPNTPVIIGAVVAGVTVLVVLCVLGFVLLRRKRGSDRSGPAFRIDLLKHDKRFYGKDDVDTRSYVSSTESVALEARPAIPLFPYRDATTSSLSFSSTSRFREDLEHHPPVDLSPTDSVPLMDFPAPPSLADQSLPRIIVTGEETRLVGPDNSMARYARQKVAEREAELTRRMREMEAALAAKYGVQALPNTPVTLPASSGGSTTTPSRTESIRSTDNGSEAALRGQLQELRVEIARMRTVQHQMALELRDATGPPPEYQ</sequence>
<name>A0A5C2SV39_9APHY</name>
<evidence type="ECO:0000256" key="2">
    <source>
        <dbReference type="SAM" id="Phobius"/>
    </source>
</evidence>
<proteinExistence type="predicted"/>
<feature type="region of interest" description="Disordered" evidence="1">
    <location>
        <begin position="425"/>
        <end position="454"/>
    </location>
</feature>
<evidence type="ECO:0000313" key="3">
    <source>
        <dbReference type="EMBL" id="RPD66919.1"/>
    </source>
</evidence>
<feature type="region of interest" description="Disordered" evidence="1">
    <location>
        <begin position="204"/>
        <end position="232"/>
    </location>
</feature>
<dbReference type="OrthoDB" id="2758521at2759"/>
<keyword evidence="2" id="KW-0472">Membrane</keyword>
<dbReference type="EMBL" id="ML122250">
    <property type="protein sequence ID" value="RPD66919.1"/>
    <property type="molecule type" value="Genomic_DNA"/>
</dbReference>
<dbReference type="Proteomes" id="UP000313359">
    <property type="component" value="Unassembled WGS sequence"/>
</dbReference>
<feature type="transmembrane region" description="Helical" evidence="2">
    <location>
        <begin position="240"/>
        <end position="263"/>
    </location>
</feature>
<accession>A0A5C2SV39</accession>
<evidence type="ECO:0000256" key="1">
    <source>
        <dbReference type="SAM" id="MobiDB-lite"/>
    </source>
</evidence>
<keyword evidence="2" id="KW-1133">Transmembrane helix</keyword>